<comment type="caution">
    <text evidence="4">The sequence shown here is derived from an EMBL/GenBank/DDBJ whole genome shotgun (WGS) entry which is preliminary data.</text>
</comment>
<feature type="transmembrane region" description="Helical" evidence="3">
    <location>
        <begin position="592"/>
        <end position="611"/>
    </location>
</feature>
<sequence>MAASGVGQFSINVKSNLKDFYGDLTKAKRTMKELTDKKNQLQIDSAQLDKLRDKSQRIAAEMRELRQQKTEIKLGMKNVEDADKELKNLDQKLASLNRQKLEVDAEIQPIRTANVELHKVEQEIDRINGQKVEIDIGDMTGKIGDGLDTLSSKVMGLVKAIGTISFAGLAAGVGVLKEAVNAASDLEQNTGGVEKLFGDSAQAVIKNSDTAYKNAGISKNEYLEQATSFSASLITSLGGDQAEAAKYVDKALVDMSDNVNTFGTNAGLVQNAYEGFAKGNYTMLDNLKLGFGGTQEGAKQLINTYGGLDHEVTDMAEVTFPLLIESIHNAQKAMNVSGTTAKEAATTYEGSFKMMKGAWNDFLATGDPSHLADSVPIYLENLDKKLKELTPKIIDGVKQLVKELPPKLKPIVEDIKKLIGESLNSIFGEDFTKNFVEGMKPFTDIIKKVFDMLSKSTKGKKPDLSWVGSVVPNLLKLAVGLKSASLLFKGISFASGLGLKLPSFKGLGGFGKSVKEIKTVGIDDLKSLGLKMLTIAGIAANIYLAAKSLQEVQKVGDLKGLQPKLLVIAEAIVGMGALTAAVGFIADKKPDMIISGLATIAGISANIWLAAKALQQVGQIDPDFASIQLKIGQIALCIAEIGVLALAVGALMSTGVGAGFLIAGLAAILGIAGTMWLTAKALASIGNMELDSGKIKSSIETIKTAIGDIGMMAFDGDPFEKIAELINSFIQLGIVASVVGIGNQLVSLQEIELDSGIVKTKIATIKESLVEFSTFGFDGSVFEKLGELLNSFMSLGIVGNIVGIGNELLRIQDIELEDELVRKNVQTIKDCLSDISSFGFDGSVFDKLGEFINSFISDGIVGNILAIGQELEKIQKLKLDEEAVGKKVKTIKKLIETVSSGSLINAIKTFESGTVKAAALVPVLAIFAELKKIGDILVKIQSLGLTEESLQEQINVIKNAINSISSFATDDIVNNLTGMSLALDAILVKLTQKFPPEFNKLGEILADKLNKGFRKKLNLQAALSEKIRNLQTDGASAAGAKIAEAINAGLANNLNIGDTIRESIRSALQEKYSTKIDVELNTTETKTTTKKKKSSNSSTTKASGGLVAVKTPQAILTDSPEKPLLNNGEYVIPEKIVSVLGVPFLEKLRSGQISRTFAGLAQSVSHTTSSVVNNIYHNNNTQNMNVYTTGNEDLVLKGNRRFRMA</sequence>
<organism evidence="4 5">
    <name type="scientific">Enterococcus avium</name>
    <name type="common">Streptococcus avium</name>
    <dbReference type="NCBI Taxonomy" id="33945"/>
    <lineage>
        <taxon>Bacteria</taxon>
        <taxon>Bacillati</taxon>
        <taxon>Bacillota</taxon>
        <taxon>Bacilli</taxon>
        <taxon>Lactobacillales</taxon>
        <taxon>Enterococcaceae</taxon>
        <taxon>Enterococcus</taxon>
    </lineage>
</organism>
<evidence type="ECO:0000313" key="5">
    <source>
        <dbReference type="Proteomes" id="UP001264335"/>
    </source>
</evidence>
<evidence type="ECO:0000256" key="3">
    <source>
        <dbReference type="SAM" id="Phobius"/>
    </source>
</evidence>
<evidence type="ECO:0000256" key="2">
    <source>
        <dbReference type="SAM" id="MobiDB-lite"/>
    </source>
</evidence>
<feature type="transmembrane region" description="Helical" evidence="3">
    <location>
        <begin position="658"/>
        <end position="679"/>
    </location>
</feature>
<keyword evidence="1" id="KW-0175">Coiled coil</keyword>
<evidence type="ECO:0008006" key="6">
    <source>
        <dbReference type="Google" id="ProtNLM"/>
    </source>
</evidence>
<evidence type="ECO:0000313" key="4">
    <source>
        <dbReference type="EMBL" id="MDT2513345.1"/>
    </source>
</evidence>
<feature type="transmembrane region" description="Helical" evidence="3">
    <location>
        <begin position="631"/>
        <end position="652"/>
    </location>
</feature>
<keyword evidence="3" id="KW-1133">Transmembrane helix</keyword>
<protein>
    <recommendedName>
        <fullName evidence="6">Phage tail protein</fullName>
    </recommendedName>
</protein>
<evidence type="ECO:0000256" key="1">
    <source>
        <dbReference type="SAM" id="Coils"/>
    </source>
</evidence>
<proteinExistence type="predicted"/>
<keyword evidence="3" id="KW-0812">Transmembrane</keyword>
<feature type="coiled-coil region" evidence="1">
    <location>
        <begin position="24"/>
        <end position="130"/>
    </location>
</feature>
<feature type="transmembrane region" description="Helical" evidence="3">
    <location>
        <begin position="565"/>
        <end position="586"/>
    </location>
</feature>
<dbReference type="EMBL" id="JARPWY010000006">
    <property type="protein sequence ID" value="MDT2513345.1"/>
    <property type="molecule type" value="Genomic_DNA"/>
</dbReference>
<feature type="region of interest" description="Disordered" evidence="2">
    <location>
        <begin position="1084"/>
        <end position="1104"/>
    </location>
</feature>
<dbReference type="AlphaFoldDB" id="A0ABD5F5N7"/>
<accession>A0ABD5F5N7</accession>
<reference evidence="4 5" key="1">
    <citation type="submission" date="2023-03" db="EMBL/GenBank/DDBJ databases">
        <authorList>
            <person name="Shen W."/>
            <person name="Cai J."/>
        </authorList>
    </citation>
    <scope>NUCLEOTIDE SEQUENCE [LARGE SCALE GENOMIC DNA]</scope>
    <source>
        <strain evidence="4 5">Y2</strain>
    </source>
</reference>
<keyword evidence="3" id="KW-0472">Membrane</keyword>
<gene>
    <name evidence="4" type="ORF">P7D79_03755</name>
</gene>
<name>A0ABD5F5N7_ENTAV</name>
<dbReference type="RefSeq" id="WP_311931865.1">
    <property type="nucleotide sequence ID" value="NZ_JARPWY010000006.1"/>
</dbReference>
<dbReference type="Proteomes" id="UP001264335">
    <property type="component" value="Unassembled WGS sequence"/>
</dbReference>